<comment type="similarity">
    <text evidence="4">Belongs to the GbsR family.</text>
</comment>
<accession>A0A226BWZ6</accession>
<evidence type="ECO:0000313" key="7">
    <source>
        <dbReference type="Proteomes" id="UP000214588"/>
    </source>
</evidence>
<proteinExistence type="inferred from homology"/>
<evidence type="ECO:0000256" key="1">
    <source>
        <dbReference type="ARBA" id="ARBA00023015"/>
    </source>
</evidence>
<dbReference type="InterPro" id="IPR036390">
    <property type="entry name" value="WH_DNA-bd_sf"/>
</dbReference>
<dbReference type="PANTHER" id="PTHR38465">
    <property type="entry name" value="HTH-TYPE TRANSCRIPTIONAL REGULATOR MJ1563-RELATED"/>
    <property type="match status" value="1"/>
</dbReference>
<protein>
    <recommendedName>
        <fullName evidence="4">HTH-type transcriptional regulator</fullName>
    </recommendedName>
</protein>
<dbReference type="InterPro" id="IPR026282">
    <property type="entry name" value="MJ1563"/>
</dbReference>
<dbReference type="SUPFAM" id="SSF46785">
    <property type="entry name" value="Winged helix' DNA-binding domain"/>
    <property type="match status" value="1"/>
</dbReference>
<dbReference type="InterPro" id="IPR036388">
    <property type="entry name" value="WH-like_DNA-bd_sf"/>
</dbReference>
<keyword evidence="5" id="KW-0175">Coiled coil</keyword>
<dbReference type="OrthoDB" id="9800374at2"/>
<keyword evidence="3 4" id="KW-0804">Transcription</keyword>
<dbReference type="PANTHER" id="PTHR38465:SF1">
    <property type="entry name" value="HTH-TYPE TRANSCRIPTIONAL REGULATOR MJ1563-RELATED"/>
    <property type="match status" value="1"/>
</dbReference>
<evidence type="ECO:0000256" key="2">
    <source>
        <dbReference type="ARBA" id="ARBA00023125"/>
    </source>
</evidence>
<sequence>MGNLSEINESQKEELEQIRSELSVAMAKTMDLYGVPPSIGRLYGILYFNEEPLTLDELRDYMGMSKTSMSTGVRRLEKNKMVKKVWKKGVRKHLYEGETDFFNNFVNFFVPMWRREYEVNMDVIKDAEPKLRELAKSEDQEVSYKAQKDLEKIEHSKKYYSWLEKIADSVESGEIYDFIPKE</sequence>
<evidence type="ECO:0000256" key="4">
    <source>
        <dbReference type="PIRNR" id="PIRNR006707"/>
    </source>
</evidence>
<dbReference type="InterPro" id="IPR052362">
    <property type="entry name" value="HTH-GbsR_regulator"/>
</dbReference>
<name>A0A226BWZ6_9FIRM</name>
<dbReference type="EMBL" id="NIQC01000016">
    <property type="protein sequence ID" value="OWZ83568.1"/>
    <property type="molecule type" value="Genomic_DNA"/>
</dbReference>
<dbReference type="GO" id="GO:0003677">
    <property type="term" value="F:DNA binding"/>
    <property type="evidence" value="ECO:0007669"/>
    <property type="project" value="UniProtKB-UniRule"/>
</dbReference>
<dbReference type="Proteomes" id="UP000214588">
    <property type="component" value="Unassembled WGS sequence"/>
</dbReference>
<keyword evidence="1 4" id="KW-0805">Transcription regulation</keyword>
<dbReference type="Gene3D" id="1.10.10.10">
    <property type="entry name" value="Winged helix-like DNA-binding domain superfamily/Winged helix DNA-binding domain"/>
    <property type="match status" value="1"/>
</dbReference>
<reference evidence="6 7" key="1">
    <citation type="submission" date="2017-06" db="EMBL/GenBank/DDBJ databases">
        <title>Draft Genome Sequence of Natranaerobius trueperi halophilic, alkalithermophilic bacteria from soda lakes.</title>
        <authorList>
            <person name="Zhao B."/>
        </authorList>
    </citation>
    <scope>NUCLEOTIDE SEQUENCE [LARGE SCALE GENOMIC DNA]</scope>
    <source>
        <strain evidence="6 7">DSM 18760</strain>
    </source>
</reference>
<feature type="coiled-coil region" evidence="5">
    <location>
        <begin position="1"/>
        <end position="28"/>
    </location>
</feature>
<organism evidence="6 7">
    <name type="scientific">Natranaerobius trueperi</name>
    <dbReference type="NCBI Taxonomy" id="759412"/>
    <lineage>
        <taxon>Bacteria</taxon>
        <taxon>Bacillati</taxon>
        <taxon>Bacillota</taxon>
        <taxon>Clostridia</taxon>
        <taxon>Natranaerobiales</taxon>
        <taxon>Natranaerobiaceae</taxon>
        <taxon>Natranaerobius</taxon>
    </lineage>
</organism>
<dbReference type="PIRSF" id="PIRSF006707">
    <property type="entry name" value="MJ1563"/>
    <property type="match status" value="1"/>
</dbReference>
<keyword evidence="7" id="KW-1185">Reference proteome</keyword>
<comment type="caution">
    <text evidence="6">The sequence shown here is derived from an EMBL/GenBank/DDBJ whole genome shotgun (WGS) entry which is preliminary data.</text>
</comment>
<evidence type="ECO:0000313" key="6">
    <source>
        <dbReference type="EMBL" id="OWZ83568.1"/>
    </source>
</evidence>
<evidence type="ECO:0000256" key="3">
    <source>
        <dbReference type="ARBA" id="ARBA00023163"/>
    </source>
</evidence>
<dbReference type="AlphaFoldDB" id="A0A226BWZ6"/>
<evidence type="ECO:0000256" key="5">
    <source>
        <dbReference type="SAM" id="Coils"/>
    </source>
</evidence>
<gene>
    <name evidence="6" type="ORF">CDO51_08060</name>
</gene>
<keyword evidence="2 4" id="KW-0238">DNA-binding</keyword>